<sequence length="339" mass="36809">EIEVGQKSPDGQKRADVQEWVEVAQAGGEASQDGSVAAVTLTLLWRREQVSRAVIARLLASQLEALVHGVFSVWRELCKDRPLKPPPTEVIARLLTLQLEALVHGVFSAWRELCPKEPAEQKQALVRSVFSAWRELCKLAEQKQASSIALSPPPALLELQRTSEALRESQAAEAEARGQFSSARSLADEALGALRVLARRERATRCAYATLLASQMELVLAGAFNAWRSVSDLRQVSERSGGGDGAAAAKEEKKIVEEEEEEDIDFDLYGESTPVSGSAAKEGSDPVRPLGIAQVQDSETAEGPTDRKPLISSRSGTDDAAASWWDNKHAADTDSEPEF</sequence>
<proteinExistence type="predicted"/>
<protein>
    <submittedName>
        <fullName evidence="2">Uncharacterized protein</fullName>
    </submittedName>
</protein>
<feature type="non-terminal residue" evidence="2">
    <location>
        <position position="339"/>
    </location>
</feature>
<reference evidence="2" key="1">
    <citation type="submission" date="2021-02" db="EMBL/GenBank/DDBJ databases">
        <authorList>
            <person name="Dougan E. K."/>
            <person name="Rhodes N."/>
            <person name="Thang M."/>
            <person name="Chan C."/>
        </authorList>
    </citation>
    <scope>NUCLEOTIDE SEQUENCE</scope>
</reference>
<name>A0A813DWC6_POLGL</name>
<evidence type="ECO:0000256" key="1">
    <source>
        <dbReference type="SAM" id="MobiDB-lite"/>
    </source>
</evidence>
<dbReference type="Proteomes" id="UP000654075">
    <property type="component" value="Unassembled WGS sequence"/>
</dbReference>
<dbReference type="AlphaFoldDB" id="A0A813DWC6"/>
<gene>
    <name evidence="2" type="ORF">PGLA1383_LOCUS12355</name>
</gene>
<keyword evidence="3" id="KW-1185">Reference proteome</keyword>
<evidence type="ECO:0000313" key="3">
    <source>
        <dbReference type="Proteomes" id="UP000654075"/>
    </source>
</evidence>
<feature type="region of interest" description="Disordered" evidence="1">
    <location>
        <begin position="236"/>
        <end position="339"/>
    </location>
</feature>
<feature type="compositionally biased region" description="Acidic residues" evidence="1">
    <location>
        <begin position="257"/>
        <end position="268"/>
    </location>
</feature>
<comment type="caution">
    <text evidence="2">The sequence shown here is derived from an EMBL/GenBank/DDBJ whole genome shotgun (WGS) entry which is preliminary data.</text>
</comment>
<dbReference type="EMBL" id="CAJNNV010006556">
    <property type="protein sequence ID" value="CAE8593769.1"/>
    <property type="molecule type" value="Genomic_DNA"/>
</dbReference>
<evidence type="ECO:0000313" key="2">
    <source>
        <dbReference type="EMBL" id="CAE8593769.1"/>
    </source>
</evidence>
<organism evidence="2 3">
    <name type="scientific">Polarella glacialis</name>
    <name type="common">Dinoflagellate</name>
    <dbReference type="NCBI Taxonomy" id="89957"/>
    <lineage>
        <taxon>Eukaryota</taxon>
        <taxon>Sar</taxon>
        <taxon>Alveolata</taxon>
        <taxon>Dinophyceae</taxon>
        <taxon>Suessiales</taxon>
        <taxon>Suessiaceae</taxon>
        <taxon>Polarella</taxon>
    </lineage>
</organism>
<accession>A0A813DWC6</accession>